<dbReference type="GO" id="GO:0000785">
    <property type="term" value="C:chromatin"/>
    <property type="evidence" value="ECO:0007669"/>
    <property type="project" value="InterPro"/>
</dbReference>
<dbReference type="GO" id="GO:0031492">
    <property type="term" value="F:nucleosomal DNA binding"/>
    <property type="evidence" value="ECO:0007669"/>
    <property type="project" value="InterPro"/>
</dbReference>
<comment type="similarity">
    <text evidence="2">Belongs to the HMGN family.</text>
</comment>
<feature type="non-terminal residue" evidence="9">
    <location>
        <position position="1"/>
    </location>
</feature>
<dbReference type="PRINTS" id="PR00925">
    <property type="entry name" value="NONHISHMG17"/>
</dbReference>
<dbReference type="Pfam" id="PF01101">
    <property type="entry name" value="HMG14_17"/>
    <property type="match status" value="1"/>
</dbReference>
<comment type="function">
    <text evidence="5">Binds to the inner side of the nucleosomal DNA thus altering the interaction between the DNA and the histone octamer. May be involved in the process which maintains transcribable genes in a unique chromatin conformation.</text>
</comment>
<evidence type="ECO:0000256" key="8">
    <source>
        <dbReference type="SAM" id="MobiDB-lite"/>
    </source>
</evidence>
<comment type="subcellular location">
    <subcellularLocation>
        <location evidence="1">Nucleus</location>
    </subcellularLocation>
</comment>
<feature type="compositionally biased region" description="Basic and acidic residues" evidence="8">
    <location>
        <begin position="29"/>
        <end position="41"/>
    </location>
</feature>
<evidence type="ECO:0000313" key="9">
    <source>
        <dbReference type="EMBL" id="KFO34051.1"/>
    </source>
</evidence>
<sequence>GDAKGDKTKAEDKPQRSARLSAKPAPPKPEPKPKNKGEKVPKGKKGKLRQEGENPAENGDAKTEQGQKAEGAADAKRNVCILDNYVFPVTV</sequence>
<evidence type="ECO:0000256" key="5">
    <source>
        <dbReference type="ARBA" id="ARBA00037490"/>
    </source>
</evidence>
<evidence type="ECO:0000256" key="3">
    <source>
        <dbReference type="ARBA" id="ARBA00023125"/>
    </source>
</evidence>
<dbReference type="Proteomes" id="UP000028990">
    <property type="component" value="Unassembled WGS sequence"/>
</dbReference>
<gene>
    <name evidence="9" type="ORF">H920_04535</name>
</gene>
<keyword evidence="10" id="KW-1185">Reference proteome</keyword>
<dbReference type="PANTHER" id="PTHR23087">
    <property type="entry name" value="NONHISTONE CHROMOSOMAL PROTEIN HMG"/>
    <property type="match status" value="1"/>
</dbReference>
<reference evidence="9 10" key="1">
    <citation type="submission" date="2013-11" db="EMBL/GenBank/DDBJ databases">
        <title>The Damaraland mole rat (Fukomys damarensis) genome and evolution of African mole rats.</title>
        <authorList>
            <person name="Gladyshev V.N."/>
            <person name="Fang X."/>
        </authorList>
    </citation>
    <scope>NUCLEOTIDE SEQUENCE [LARGE SCALE GENOMIC DNA]</scope>
    <source>
        <tissue evidence="9">Liver</tissue>
    </source>
</reference>
<accession>A0A091EF79</accession>
<dbReference type="STRING" id="885580.ENSFDAP00000020812"/>
<dbReference type="SMART" id="SM00527">
    <property type="entry name" value="HMG17"/>
    <property type="match status" value="1"/>
</dbReference>
<evidence type="ECO:0000256" key="4">
    <source>
        <dbReference type="ARBA" id="ARBA00023242"/>
    </source>
</evidence>
<dbReference type="PROSITE" id="PS00355">
    <property type="entry name" value="HMG14_17"/>
    <property type="match status" value="1"/>
</dbReference>
<feature type="compositionally biased region" description="Basic and acidic residues" evidence="8">
    <location>
        <begin position="1"/>
        <end position="15"/>
    </location>
</feature>
<keyword evidence="3" id="KW-0238">DNA-binding</keyword>
<feature type="compositionally biased region" description="Basic and acidic residues" evidence="8">
    <location>
        <begin position="59"/>
        <end position="77"/>
    </location>
</feature>
<keyword evidence="4" id="KW-0539">Nucleus</keyword>
<evidence type="ECO:0000256" key="7">
    <source>
        <dbReference type="ARBA" id="ARBA00042290"/>
    </source>
</evidence>
<dbReference type="GO" id="GO:0006325">
    <property type="term" value="P:chromatin organization"/>
    <property type="evidence" value="ECO:0007669"/>
    <property type="project" value="TreeGrafter"/>
</dbReference>
<evidence type="ECO:0000256" key="1">
    <source>
        <dbReference type="ARBA" id="ARBA00004123"/>
    </source>
</evidence>
<dbReference type="InterPro" id="IPR000079">
    <property type="entry name" value="HMGN_fam"/>
</dbReference>
<dbReference type="AlphaFoldDB" id="A0A091EF79"/>
<proteinExistence type="inferred from homology"/>
<dbReference type="GO" id="GO:0005634">
    <property type="term" value="C:nucleus"/>
    <property type="evidence" value="ECO:0007669"/>
    <property type="project" value="UniProtKB-SubCell"/>
</dbReference>
<dbReference type="PANTHER" id="PTHR23087:SF13">
    <property type="entry name" value="NON-HISTONE CHROMOSOMAL PROTEIN HMG-17"/>
    <property type="match status" value="1"/>
</dbReference>
<protein>
    <recommendedName>
        <fullName evidence="6">Non-histone chromosomal protein HMG-17</fullName>
    </recommendedName>
    <alternativeName>
        <fullName evidence="7">High mobility group nucleosome-binding domain-containing protein 2</fullName>
    </alternativeName>
</protein>
<evidence type="ECO:0000256" key="2">
    <source>
        <dbReference type="ARBA" id="ARBA00007696"/>
    </source>
</evidence>
<dbReference type="EMBL" id="KN122017">
    <property type="protein sequence ID" value="KFO34051.1"/>
    <property type="molecule type" value="Genomic_DNA"/>
</dbReference>
<feature type="region of interest" description="Disordered" evidence="8">
    <location>
        <begin position="1"/>
        <end position="77"/>
    </location>
</feature>
<evidence type="ECO:0000313" key="10">
    <source>
        <dbReference type="Proteomes" id="UP000028990"/>
    </source>
</evidence>
<organism evidence="9 10">
    <name type="scientific">Fukomys damarensis</name>
    <name type="common">Damaraland mole rat</name>
    <name type="synonym">Cryptomys damarensis</name>
    <dbReference type="NCBI Taxonomy" id="885580"/>
    <lineage>
        <taxon>Eukaryota</taxon>
        <taxon>Metazoa</taxon>
        <taxon>Chordata</taxon>
        <taxon>Craniata</taxon>
        <taxon>Vertebrata</taxon>
        <taxon>Euteleostomi</taxon>
        <taxon>Mammalia</taxon>
        <taxon>Eutheria</taxon>
        <taxon>Euarchontoglires</taxon>
        <taxon>Glires</taxon>
        <taxon>Rodentia</taxon>
        <taxon>Hystricomorpha</taxon>
        <taxon>Bathyergidae</taxon>
        <taxon>Fukomys</taxon>
    </lineage>
</organism>
<evidence type="ECO:0000256" key="6">
    <source>
        <dbReference type="ARBA" id="ARBA00040304"/>
    </source>
</evidence>
<name>A0A091EF79_FUKDA</name>